<reference evidence="3 4" key="1">
    <citation type="submission" date="2020-03" db="EMBL/GenBank/DDBJ databases">
        <title>Genome mining reveals the biosynthetic pathways of PHA and ectoines of the halophilic strain Salinivibrio costicola M318 isolated from fermented shrimp paste.</title>
        <authorList>
            <person name="Doan T.V."/>
            <person name="Tran L.T."/>
            <person name="Trieu T.A."/>
            <person name="Nguyen Q.V."/>
            <person name="Quach T.N."/>
            <person name="Phi T.Q."/>
            <person name="Kumar S."/>
        </authorList>
    </citation>
    <scope>NUCLEOTIDE SEQUENCE [LARGE SCALE GENOMIC DNA]</scope>
    <source>
        <strain evidence="3 4">M318</strain>
    </source>
</reference>
<protein>
    <submittedName>
        <fullName evidence="3">SDR family NAD(P)-dependent oxidoreductase</fullName>
    </submittedName>
</protein>
<dbReference type="InterPro" id="IPR036291">
    <property type="entry name" value="NAD(P)-bd_dom_sf"/>
</dbReference>
<dbReference type="SUPFAM" id="SSF51735">
    <property type="entry name" value="NAD(P)-binding Rossmann-fold domains"/>
    <property type="match status" value="1"/>
</dbReference>
<accession>A0ABX6K112</accession>
<dbReference type="Proteomes" id="UP000501408">
    <property type="component" value="Chromosome 1"/>
</dbReference>
<gene>
    <name evidence="3" type="ORF">HBA18_01890</name>
</gene>
<name>A0ABX6K112_SALCS</name>
<keyword evidence="2" id="KW-0560">Oxidoreductase</keyword>
<sequence>MKAIIIGATSGIGRELAKQMSVYGYVVGITGRRSELLDSLEEELPGECFKTTMDLAEISEAVKAFKELLREMDDVSVVVINSGTGNVDPTFPLSGELEAVAVNVAGFTALANVAYHYFANKKEGHIVGTSSIMALRGGPCPSYNASKAYISNYLEGVLCRSRMEGHNIVVTDVRPGFVDTAMAKGEGIFWMAPVEKAARQIFKAIKKRRRIVYITKRWRLVGFLVSCMPFKLYLKVIS</sequence>
<evidence type="ECO:0000313" key="4">
    <source>
        <dbReference type="Proteomes" id="UP000501408"/>
    </source>
</evidence>
<dbReference type="PANTHER" id="PTHR44196:SF3">
    <property type="entry name" value="SHORT CHAIN DEHYDROGENASE FAMILY PROTEIN"/>
    <property type="match status" value="1"/>
</dbReference>
<dbReference type="RefSeq" id="WP_167313916.1">
    <property type="nucleotide sequence ID" value="NZ_CP050266.1"/>
</dbReference>
<dbReference type="Pfam" id="PF00106">
    <property type="entry name" value="adh_short"/>
    <property type="match status" value="1"/>
</dbReference>
<comment type="similarity">
    <text evidence="1">Belongs to the short-chain dehydrogenases/reductases (SDR) family.</text>
</comment>
<dbReference type="InterPro" id="IPR002347">
    <property type="entry name" value="SDR_fam"/>
</dbReference>
<proteinExistence type="inferred from homology"/>
<dbReference type="PANTHER" id="PTHR44196">
    <property type="entry name" value="DEHYDROGENASE/REDUCTASE SDR FAMILY MEMBER 7B"/>
    <property type="match status" value="1"/>
</dbReference>
<evidence type="ECO:0000313" key="3">
    <source>
        <dbReference type="EMBL" id="QIR05238.1"/>
    </source>
</evidence>
<evidence type="ECO:0000256" key="1">
    <source>
        <dbReference type="ARBA" id="ARBA00006484"/>
    </source>
</evidence>
<dbReference type="PRINTS" id="PR00081">
    <property type="entry name" value="GDHRDH"/>
</dbReference>
<organism evidence="3 4">
    <name type="scientific">Salinivibrio costicola</name>
    <name type="common">Vibrio costicola</name>
    <dbReference type="NCBI Taxonomy" id="51367"/>
    <lineage>
        <taxon>Bacteria</taxon>
        <taxon>Pseudomonadati</taxon>
        <taxon>Pseudomonadota</taxon>
        <taxon>Gammaproteobacteria</taxon>
        <taxon>Vibrionales</taxon>
        <taxon>Vibrionaceae</taxon>
        <taxon>Salinivibrio</taxon>
    </lineage>
</organism>
<keyword evidence="4" id="KW-1185">Reference proteome</keyword>
<evidence type="ECO:0000256" key="2">
    <source>
        <dbReference type="ARBA" id="ARBA00023002"/>
    </source>
</evidence>
<dbReference type="Gene3D" id="3.40.50.720">
    <property type="entry name" value="NAD(P)-binding Rossmann-like Domain"/>
    <property type="match status" value="1"/>
</dbReference>
<dbReference type="EMBL" id="CP050266">
    <property type="protein sequence ID" value="QIR05238.1"/>
    <property type="molecule type" value="Genomic_DNA"/>
</dbReference>